<dbReference type="AlphaFoldDB" id="A0A8H8DDF8"/>
<dbReference type="RefSeq" id="XP_067549991.1">
    <property type="nucleotide sequence ID" value="XM_067691646.1"/>
</dbReference>
<evidence type="ECO:0000313" key="3">
    <source>
        <dbReference type="Proteomes" id="UP000669133"/>
    </source>
</evidence>
<proteinExistence type="predicted"/>
<accession>A0A8H8DDF8</accession>
<keyword evidence="1" id="KW-0732">Signal</keyword>
<dbReference type="EMBL" id="JAEOAQ010000002">
    <property type="protein sequence ID" value="KAG5420875.1"/>
    <property type="molecule type" value="Genomic_DNA"/>
</dbReference>
<protein>
    <submittedName>
        <fullName evidence="2">Uncharacterized protein</fullName>
    </submittedName>
</protein>
<sequence>MQLLYTLLSLFSYVLMAHGLANQGAGGGAGGDAKTSSNTIVWVTTTINGKLTTASTTFSQTFMSTHTEANSDDVKSGTVGMGSLSGSVGGVRSYDKTTISSSAAADGAVYQAHNIYAGFVGGFVVLLGLL</sequence>
<keyword evidence="3" id="KW-1185">Reference proteome</keyword>
<dbReference type="GO" id="GO:0031505">
    <property type="term" value="P:fungal-type cell wall organization"/>
    <property type="evidence" value="ECO:0007669"/>
    <property type="project" value="InterPro"/>
</dbReference>
<organism evidence="2 3">
    <name type="scientific">Candida metapsilosis</name>
    <dbReference type="NCBI Taxonomy" id="273372"/>
    <lineage>
        <taxon>Eukaryota</taxon>
        <taxon>Fungi</taxon>
        <taxon>Dikarya</taxon>
        <taxon>Ascomycota</taxon>
        <taxon>Saccharomycotina</taxon>
        <taxon>Pichiomycetes</taxon>
        <taxon>Debaryomycetaceae</taxon>
        <taxon>Candida/Lodderomyces clade</taxon>
        <taxon>Candida</taxon>
    </lineage>
</organism>
<comment type="caution">
    <text evidence="2">The sequence shown here is derived from an EMBL/GenBank/DDBJ whole genome shotgun (WGS) entry which is preliminary data.</text>
</comment>
<dbReference type="InterPro" id="IPR031452">
    <property type="entry name" value="Kre1"/>
</dbReference>
<dbReference type="GeneID" id="93651385"/>
<feature type="chain" id="PRO_5034442475" evidence="1">
    <location>
        <begin position="20"/>
        <end position="130"/>
    </location>
</feature>
<gene>
    <name evidence="2" type="ORF">I9W82_002756</name>
</gene>
<dbReference type="OrthoDB" id="5406216at2759"/>
<evidence type="ECO:0000313" key="2">
    <source>
        <dbReference type="EMBL" id="KAG5420875.1"/>
    </source>
</evidence>
<dbReference type="Pfam" id="PF17056">
    <property type="entry name" value="KRE1"/>
    <property type="match status" value="1"/>
</dbReference>
<dbReference type="Proteomes" id="UP000669133">
    <property type="component" value="Unassembled WGS sequence"/>
</dbReference>
<name>A0A8H8DDF8_9ASCO</name>
<reference evidence="2 3" key="1">
    <citation type="submission" date="2020-12" db="EMBL/GenBank/DDBJ databases">
        <title>Effect of drift, selection, and recombination on the evolution of hybrid genomes in Candida yeast pathogens.</title>
        <authorList>
            <person name="Mixao V."/>
            <person name="Ksiezopolska E."/>
            <person name="Saus E."/>
            <person name="Boekhout T."/>
            <person name="Gacser A."/>
            <person name="Gabaldon T."/>
        </authorList>
    </citation>
    <scope>NUCLEOTIDE SEQUENCE [LARGE SCALE GENOMIC DNA]</scope>
    <source>
        <strain evidence="2 3">BP57</strain>
    </source>
</reference>
<evidence type="ECO:0000256" key="1">
    <source>
        <dbReference type="SAM" id="SignalP"/>
    </source>
</evidence>
<feature type="signal peptide" evidence="1">
    <location>
        <begin position="1"/>
        <end position="19"/>
    </location>
</feature>